<dbReference type="Proteomes" id="UP000441336">
    <property type="component" value="Unassembled WGS sequence"/>
</dbReference>
<reference evidence="1 2" key="1">
    <citation type="submission" date="2019-12" db="EMBL/GenBank/DDBJ databases">
        <title>Hymenobacter sp. HMF4947 Genome sequencing and assembly.</title>
        <authorList>
            <person name="Kang H."/>
            <person name="Cha I."/>
            <person name="Kim H."/>
            <person name="Joh K."/>
        </authorList>
    </citation>
    <scope>NUCLEOTIDE SEQUENCE [LARGE SCALE GENOMIC DNA]</scope>
    <source>
        <strain evidence="1 2">HMF4947</strain>
    </source>
</reference>
<name>A0A7K1T9X1_9BACT</name>
<accession>A0A7K1T9X1</accession>
<gene>
    <name evidence="1" type="ORF">GO988_02520</name>
</gene>
<dbReference type="AlphaFoldDB" id="A0A7K1T9X1"/>
<comment type="caution">
    <text evidence="1">The sequence shown here is derived from an EMBL/GenBank/DDBJ whole genome shotgun (WGS) entry which is preliminary data.</text>
</comment>
<proteinExistence type="predicted"/>
<evidence type="ECO:0008006" key="3">
    <source>
        <dbReference type="Google" id="ProtNLM"/>
    </source>
</evidence>
<dbReference type="EMBL" id="WQKZ01000001">
    <property type="protein sequence ID" value="MVN75190.1"/>
    <property type="molecule type" value="Genomic_DNA"/>
</dbReference>
<dbReference type="RefSeq" id="WP_157561952.1">
    <property type="nucleotide sequence ID" value="NZ_WQKZ01000001.1"/>
</dbReference>
<protein>
    <recommendedName>
        <fullName evidence="3">Acetylserotonin O-methyltransferase dimerisation domain-containing protein</fullName>
    </recommendedName>
</protein>
<organism evidence="1 2">
    <name type="scientific">Hymenobacter ginkgonis</name>
    <dbReference type="NCBI Taxonomy" id="2682976"/>
    <lineage>
        <taxon>Bacteria</taxon>
        <taxon>Pseudomonadati</taxon>
        <taxon>Bacteroidota</taxon>
        <taxon>Cytophagia</taxon>
        <taxon>Cytophagales</taxon>
        <taxon>Hymenobacteraceae</taxon>
        <taxon>Hymenobacter</taxon>
    </lineage>
</organism>
<keyword evidence="2" id="KW-1185">Reference proteome</keyword>
<evidence type="ECO:0000313" key="2">
    <source>
        <dbReference type="Proteomes" id="UP000441336"/>
    </source>
</evidence>
<sequence>MQAVRAVVTQAAAPVTVDKVAACFRRTRPERVRPLLDTLTALALVRPTPEGAYAG</sequence>
<evidence type="ECO:0000313" key="1">
    <source>
        <dbReference type="EMBL" id="MVN75190.1"/>
    </source>
</evidence>